<keyword evidence="6" id="KW-0793">Thylakoid</keyword>
<keyword evidence="4" id="KW-0375">Hydrogen ion transport</keyword>
<organism evidence="9 10">
    <name type="scientific">Euplotes crassus</name>
    <dbReference type="NCBI Taxonomy" id="5936"/>
    <lineage>
        <taxon>Eukaryota</taxon>
        <taxon>Sar</taxon>
        <taxon>Alveolata</taxon>
        <taxon>Ciliophora</taxon>
        <taxon>Intramacronucleata</taxon>
        <taxon>Spirotrichea</taxon>
        <taxon>Hypotrichia</taxon>
        <taxon>Euplotida</taxon>
        <taxon>Euplotidae</taxon>
        <taxon>Moneuplotes</taxon>
    </lineage>
</organism>
<evidence type="ECO:0000256" key="2">
    <source>
        <dbReference type="ARBA" id="ARBA00007046"/>
    </source>
</evidence>
<keyword evidence="3" id="KW-0813">Transport</keyword>
<dbReference type="Pfam" id="PF00213">
    <property type="entry name" value="OSCP"/>
    <property type="match status" value="1"/>
</dbReference>
<sequence>MFATTLKRISAKKFLTPQSVRFMSTLPVIETIEGHKPPSKDDSVEGRYATVLFTCASKANSLHKIYEDMHTLSELYKNSEALRTLTQNSGLSVSEVSILNDALRDVGEIQDLTSRFIEVLAENKRLNNLAKVADKYQKLYQELNKEEKMTIYSARELSHDQKDQVLAALKENPDNADKHFIIDFEVDKTIRGGLVLYTETEYMDMSLTSRINRIRQEVNFLTS</sequence>
<evidence type="ECO:0000256" key="6">
    <source>
        <dbReference type="ARBA" id="ARBA00023078"/>
    </source>
</evidence>
<evidence type="ECO:0000313" key="9">
    <source>
        <dbReference type="EMBL" id="CAI2380257.1"/>
    </source>
</evidence>
<evidence type="ECO:0000256" key="1">
    <source>
        <dbReference type="ARBA" id="ARBA00004370"/>
    </source>
</evidence>
<dbReference type="GO" id="GO:0016020">
    <property type="term" value="C:membrane"/>
    <property type="evidence" value="ECO:0007669"/>
    <property type="project" value="UniProtKB-SubCell"/>
</dbReference>
<evidence type="ECO:0000256" key="3">
    <source>
        <dbReference type="ARBA" id="ARBA00022448"/>
    </source>
</evidence>
<gene>
    <name evidence="9" type="ORF">ECRASSUSDP1_LOCUS21689</name>
</gene>
<dbReference type="EMBL" id="CAMPGE010022200">
    <property type="protein sequence ID" value="CAI2380257.1"/>
    <property type="molecule type" value="Genomic_DNA"/>
</dbReference>
<dbReference type="HAMAP" id="MF_01416">
    <property type="entry name" value="ATP_synth_delta_bact"/>
    <property type="match status" value="1"/>
</dbReference>
<proteinExistence type="inferred from homology"/>
<dbReference type="SUPFAM" id="SSF47928">
    <property type="entry name" value="N-terminal domain of the delta subunit of the F1F0-ATP synthase"/>
    <property type="match status" value="1"/>
</dbReference>
<keyword evidence="10" id="KW-1185">Reference proteome</keyword>
<protein>
    <recommendedName>
        <fullName evidence="11">ATP synthase subunit 5, mitochondrial</fullName>
    </recommendedName>
</protein>
<dbReference type="Gene3D" id="1.10.520.20">
    <property type="entry name" value="N-terminal domain of the delta subunit of the F1F0-ATP synthase"/>
    <property type="match status" value="1"/>
</dbReference>
<dbReference type="NCBIfam" id="TIGR01145">
    <property type="entry name" value="ATP_synt_delta"/>
    <property type="match status" value="1"/>
</dbReference>
<name>A0AAD2D4P3_EUPCR</name>
<dbReference type="GO" id="GO:0046933">
    <property type="term" value="F:proton-transporting ATP synthase activity, rotational mechanism"/>
    <property type="evidence" value="ECO:0007669"/>
    <property type="project" value="InterPro"/>
</dbReference>
<dbReference type="InterPro" id="IPR026015">
    <property type="entry name" value="ATP_synth_OSCP/delta_N_sf"/>
</dbReference>
<evidence type="ECO:0000256" key="4">
    <source>
        <dbReference type="ARBA" id="ARBA00022781"/>
    </source>
</evidence>
<evidence type="ECO:0000256" key="8">
    <source>
        <dbReference type="ARBA" id="ARBA00023310"/>
    </source>
</evidence>
<dbReference type="Proteomes" id="UP001295684">
    <property type="component" value="Unassembled WGS sequence"/>
</dbReference>
<comment type="subcellular location">
    <subcellularLocation>
        <location evidence="1">Membrane</location>
    </subcellularLocation>
</comment>
<dbReference type="PANTHER" id="PTHR11910">
    <property type="entry name" value="ATP SYNTHASE DELTA CHAIN"/>
    <property type="match status" value="1"/>
</dbReference>
<evidence type="ECO:0000256" key="5">
    <source>
        <dbReference type="ARBA" id="ARBA00023065"/>
    </source>
</evidence>
<evidence type="ECO:0000256" key="7">
    <source>
        <dbReference type="ARBA" id="ARBA00023136"/>
    </source>
</evidence>
<keyword evidence="7" id="KW-0472">Membrane</keyword>
<evidence type="ECO:0000313" key="10">
    <source>
        <dbReference type="Proteomes" id="UP001295684"/>
    </source>
</evidence>
<comment type="caution">
    <text evidence="9">The sequence shown here is derived from an EMBL/GenBank/DDBJ whole genome shotgun (WGS) entry which is preliminary data.</text>
</comment>
<reference evidence="9" key="1">
    <citation type="submission" date="2023-07" db="EMBL/GenBank/DDBJ databases">
        <authorList>
            <consortium name="AG Swart"/>
            <person name="Singh M."/>
            <person name="Singh A."/>
            <person name="Seah K."/>
            <person name="Emmerich C."/>
        </authorList>
    </citation>
    <scope>NUCLEOTIDE SEQUENCE</scope>
    <source>
        <strain evidence="9">DP1</strain>
    </source>
</reference>
<comment type="similarity">
    <text evidence="2">Belongs to the ATPase delta chain family.</text>
</comment>
<dbReference type="PRINTS" id="PR00125">
    <property type="entry name" value="ATPASEDELTA"/>
</dbReference>
<dbReference type="AlphaFoldDB" id="A0AAD2D4P3"/>
<keyword evidence="8" id="KW-0066">ATP synthesis</keyword>
<keyword evidence="5" id="KW-0406">Ion transport</keyword>
<dbReference type="InterPro" id="IPR000711">
    <property type="entry name" value="ATPase_OSCP/dsu"/>
</dbReference>
<evidence type="ECO:0008006" key="11">
    <source>
        <dbReference type="Google" id="ProtNLM"/>
    </source>
</evidence>
<accession>A0AAD2D4P3</accession>